<dbReference type="Proteomes" id="UP000250321">
    <property type="component" value="Unassembled WGS sequence"/>
</dbReference>
<reference evidence="2 3" key="1">
    <citation type="submission" date="2018-02" db="EMBL/GenBank/DDBJ databases">
        <title>Draft genome of wild Prunus yedoensis var. nudiflora.</title>
        <authorList>
            <person name="Baek S."/>
            <person name="Kim J.-H."/>
            <person name="Choi K."/>
            <person name="Kim G.-B."/>
            <person name="Cho A."/>
            <person name="Jang H."/>
            <person name="Shin C.-H."/>
            <person name="Yu H.-J."/>
            <person name="Mun J.-H."/>
        </authorList>
    </citation>
    <scope>NUCLEOTIDE SEQUENCE [LARGE SCALE GENOMIC DNA]</scope>
    <source>
        <strain evidence="3">cv. Jeju island</strain>
        <tissue evidence="2">Leaf</tissue>
    </source>
</reference>
<feature type="compositionally biased region" description="Pro residues" evidence="1">
    <location>
        <begin position="9"/>
        <end position="18"/>
    </location>
</feature>
<evidence type="ECO:0000313" key="3">
    <source>
        <dbReference type="Proteomes" id="UP000250321"/>
    </source>
</evidence>
<feature type="region of interest" description="Disordered" evidence="1">
    <location>
        <begin position="157"/>
        <end position="210"/>
    </location>
</feature>
<sequence length="248" mass="25983">MEGAEPSKKPPPSGPPPRTATRKSTDAAVAFECRPSALHESSSSPASLATSLTEKPSSGFSSRPSRCDRRNGHRHNPRQFHIAQHLAPQLRLEHVGAIAVKIFLLQPQFLGSPEPAPEPLSGHRPLVLGQLVDSAKLSNQQHARLHVAGQAGAARHGVVGSVGDGVGGGEHGRRKRRPPEQDLNQMGVGGGGGGGGYLLQSSTGAVPASHHHSQIPANFWMVANSNNQVMSGDPIWTFPASVNNSGVV</sequence>
<organism evidence="2 3">
    <name type="scientific">Prunus yedoensis var. nudiflora</name>
    <dbReference type="NCBI Taxonomy" id="2094558"/>
    <lineage>
        <taxon>Eukaryota</taxon>
        <taxon>Viridiplantae</taxon>
        <taxon>Streptophyta</taxon>
        <taxon>Embryophyta</taxon>
        <taxon>Tracheophyta</taxon>
        <taxon>Spermatophyta</taxon>
        <taxon>Magnoliopsida</taxon>
        <taxon>eudicotyledons</taxon>
        <taxon>Gunneridae</taxon>
        <taxon>Pentapetalae</taxon>
        <taxon>rosids</taxon>
        <taxon>fabids</taxon>
        <taxon>Rosales</taxon>
        <taxon>Rosaceae</taxon>
        <taxon>Amygdaloideae</taxon>
        <taxon>Amygdaleae</taxon>
        <taxon>Prunus</taxon>
    </lineage>
</organism>
<feature type="region of interest" description="Disordered" evidence="1">
    <location>
        <begin position="1"/>
        <end position="75"/>
    </location>
</feature>
<protein>
    <submittedName>
        <fullName evidence="2">Transcription factor TCP15-like</fullName>
    </submittedName>
</protein>
<proteinExistence type="predicted"/>
<dbReference type="EMBL" id="PJQY01002917">
    <property type="protein sequence ID" value="PQM41799.1"/>
    <property type="molecule type" value="Genomic_DNA"/>
</dbReference>
<evidence type="ECO:0000313" key="2">
    <source>
        <dbReference type="EMBL" id="PQM41799.1"/>
    </source>
</evidence>
<feature type="compositionally biased region" description="Polar residues" evidence="1">
    <location>
        <begin position="55"/>
        <end position="64"/>
    </location>
</feature>
<gene>
    <name evidence="2" type="ORF">Pyn_09331</name>
</gene>
<accession>A0A314V333</accession>
<feature type="compositionally biased region" description="Low complexity" evidence="1">
    <location>
        <begin position="35"/>
        <end position="54"/>
    </location>
</feature>
<feature type="compositionally biased region" description="Gly residues" evidence="1">
    <location>
        <begin position="187"/>
        <end position="197"/>
    </location>
</feature>
<evidence type="ECO:0000256" key="1">
    <source>
        <dbReference type="SAM" id="MobiDB-lite"/>
    </source>
</evidence>
<dbReference type="STRING" id="2094558.A0A314V333"/>
<feature type="compositionally biased region" description="Gly residues" evidence="1">
    <location>
        <begin position="160"/>
        <end position="169"/>
    </location>
</feature>
<name>A0A314V333_PRUYE</name>
<comment type="caution">
    <text evidence="2">The sequence shown here is derived from an EMBL/GenBank/DDBJ whole genome shotgun (WGS) entry which is preliminary data.</text>
</comment>
<dbReference type="AlphaFoldDB" id="A0A314V333"/>
<dbReference type="OrthoDB" id="1426352at2759"/>
<keyword evidence="3" id="KW-1185">Reference proteome</keyword>